<dbReference type="InterPro" id="IPR005746">
    <property type="entry name" value="Thioredoxin"/>
</dbReference>
<evidence type="ECO:0000256" key="1">
    <source>
        <dbReference type="ARBA" id="ARBA00008987"/>
    </source>
</evidence>
<evidence type="ECO:0000256" key="4">
    <source>
        <dbReference type="ARBA" id="ARBA00023157"/>
    </source>
</evidence>
<dbReference type="PANTHER" id="PTHR45663">
    <property type="entry name" value="GEO12009P1"/>
    <property type="match status" value="1"/>
</dbReference>
<dbReference type="PIRSF" id="PIRSF000077">
    <property type="entry name" value="Thioredoxin"/>
    <property type="match status" value="1"/>
</dbReference>
<feature type="domain" description="Thioredoxin" evidence="7">
    <location>
        <begin position="1"/>
        <end position="99"/>
    </location>
</feature>
<comment type="similarity">
    <text evidence="1">Belongs to the thioredoxin family.</text>
</comment>
<name>A0AAE3Y823_9FLAO</name>
<dbReference type="Proteomes" id="UP001184861">
    <property type="component" value="Unassembled WGS sequence"/>
</dbReference>
<evidence type="ECO:0000313" key="11">
    <source>
        <dbReference type="Proteomes" id="UP001184861"/>
    </source>
</evidence>
<sequence>MIQRNQNVQEIDSLMLFQFYAEWCAPCKVMMPVVNTLKVKLEDWLNVHQVDVDQQQELAVKYGIRSVPTFVVLKNNTEVWRSSGVLSEDALEQKLISLK</sequence>
<dbReference type="GO" id="GO:0005829">
    <property type="term" value="C:cytosol"/>
    <property type="evidence" value="ECO:0007669"/>
    <property type="project" value="TreeGrafter"/>
</dbReference>
<dbReference type="AlphaFoldDB" id="A0AAE3Y823"/>
<evidence type="ECO:0000313" key="8">
    <source>
        <dbReference type="EMBL" id="MDR6525607.1"/>
    </source>
</evidence>
<evidence type="ECO:0000256" key="3">
    <source>
        <dbReference type="ARBA" id="ARBA00022982"/>
    </source>
</evidence>
<keyword evidence="3" id="KW-0249">Electron transport</keyword>
<dbReference type="EMBL" id="JAVDQY010000001">
    <property type="protein sequence ID" value="MDR6525607.1"/>
    <property type="molecule type" value="Genomic_DNA"/>
</dbReference>
<dbReference type="GO" id="GO:0045454">
    <property type="term" value="P:cell redox homeostasis"/>
    <property type="evidence" value="ECO:0007669"/>
    <property type="project" value="TreeGrafter"/>
</dbReference>
<evidence type="ECO:0000313" key="9">
    <source>
        <dbReference type="EMBL" id="REC73091.1"/>
    </source>
</evidence>
<evidence type="ECO:0000256" key="5">
    <source>
        <dbReference type="ARBA" id="ARBA00023284"/>
    </source>
</evidence>
<reference evidence="9 10" key="1">
    <citation type="journal article" date="2010" name="Syst. Appl. Microbiol.">
        <title>Four new species of Chryseobacterium from the rhizosphere of coastal sand dune plants, Chryseobacterium elymi sp. nov., Chryseobacterium hagamense sp. nov., Chryseobacterium lathyri sp. nov. and Chryseobacterium rhizosphaerae sp. nov.</title>
        <authorList>
            <person name="Cho S.H."/>
            <person name="Lee K.S."/>
            <person name="Shin D.S."/>
            <person name="Han J.H."/>
            <person name="Park K.S."/>
            <person name="Lee C.H."/>
            <person name="Park K.H."/>
            <person name="Kim S.B."/>
        </authorList>
    </citation>
    <scope>NUCLEOTIDE SEQUENCE [LARGE SCALE GENOMIC DNA]</scope>
    <source>
        <strain evidence="9 10">KCTC 22548</strain>
    </source>
</reference>
<comment type="caution">
    <text evidence="8">The sequence shown here is derived from an EMBL/GenBank/DDBJ whole genome shotgun (WGS) entry which is preliminary data.</text>
</comment>
<keyword evidence="2" id="KW-0813">Transport</keyword>
<evidence type="ECO:0000259" key="7">
    <source>
        <dbReference type="PROSITE" id="PS51352"/>
    </source>
</evidence>
<dbReference type="PANTHER" id="PTHR45663:SF11">
    <property type="entry name" value="GEO12009P1"/>
    <property type="match status" value="1"/>
</dbReference>
<dbReference type="RefSeq" id="WP_052188805.1">
    <property type="nucleotide sequence ID" value="NZ_BJYH01000015.1"/>
</dbReference>
<dbReference type="SUPFAM" id="SSF52833">
    <property type="entry name" value="Thioredoxin-like"/>
    <property type="match status" value="1"/>
</dbReference>
<organism evidence="8 11">
    <name type="scientific">Chryseobacterium rhizosphaerae</name>
    <dbReference type="NCBI Taxonomy" id="395937"/>
    <lineage>
        <taxon>Bacteria</taxon>
        <taxon>Pseudomonadati</taxon>
        <taxon>Bacteroidota</taxon>
        <taxon>Flavobacteriia</taxon>
        <taxon>Flavobacteriales</taxon>
        <taxon>Weeksellaceae</taxon>
        <taxon>Chryseobacterium group</taxon>
        <taxon>Chryseobacterium</taxon>
    </lineage>
</organism>
<reference evidence="9" key="2">
    <citation type="submission" date="2018-06" db="EMBL/GenBank/DDBJ databases">
        <authorList>
            <person name="Newman J.D."/>
            <person name="Hugo C.J."/>
            <person name="Kriek I.-M."/>
            <person name="Nel L."/>
        </authorList>
    </citation>
    <scope>NUCLEOTIDE SEQUENCE</scope>
    <source>
        <strain evidence="9">KCTC 22548</strain>
    </source>
</reference>
<dbReference type="GO" id="GO:0015035">
    <property type="term" value="F:protein-disulfide reductase activity"/>
    <property type="evidence" value="ECO:0007669"/>
    <property type="project" value="InterPro"/>
</dbReference>
<evidence type="ECO:0000256" key="2">
    <source>
        <dbReference type="ARBA" id="ARBA00022448"/>
    </source>
</evidence>
<keyword evidence="4 6" id="KW-1015">Disulfide bond</keyword>
<dbReference type="PROSITE" id="PS51352">
    <property type="entry name" value="THIOREDOXIN_2"/>
    <property type="match status" value="1"/>
</dbReference>
<feature type="disulfide bond" description="Redox-active" evidence="6">
    <location>
        <begin position="24"/>
        <end position="27"/>
    </location>
</feature>
<protein>
    <submittedName>
        <fullName evidence="8 9">Thioredoxin</fullName>
    </submittedName>
</protein>
<evidence type="ECO:0000256" key="6">
    <source>
        <dbReference type="PIRSR" id="PIRSR000077-4"/>
    </source>
</evidence>
<dbReference type="Proteomes" id="UP000256491">
    <property type="component" value="Unassembled WGS sequence"/>
</dbReference>
<dbReference type="InterPro" id="IPR013766">
    <property type="entry name" value="Thioredoxin_domain"/>
</dbReference>
<proteinExistence type="inferred from homology"/>
<keyword evidence="10" id="KW-1185">Reference proteome</keyword>
<evidence type="ECO:0000313" key="10">
    <source>
        <dbReference type="Proteomes" id="UP000256491"/>
    </source>
</evidence>
<dbReference type="Pfam" id="PF00085">
    <property type="entry name" value="Thioredoxin"/>
    <property type="match status" value="1"/>
</dbReference>
<dbReference type="PRINTS" id="PR00421">
    <property type="entry name" value="THIOREDOXIN"/>
</dbReference>
<dbReference type="EMBL" id="QNUF01000025">
    <property type="protein sequence ID" value="REC73091.1"/>
    <property type="molecule type" value="Genomic_DNA"/>
</dbReference>
<dbReference type="CDD" id="cd02947">
    <property type="entry name" value="TRX_family"/>
    <property type="match status" value="1"/>
</dbReference>
<accession>A0AAE3Y823</accession>
<dbReference type="Gene3D" id="3.40.30.10">
    <property type="entry name" value="Glutaredoxin"/>
    <property type="match status" value="1"/>
</dbReference>
<reference evidence="8" key="3">
    <citation type="submission" date="2023-07" db="EMBL/GenBank/DDBJ databases">
        <title>Sorghum-associated microbial communities from plants grown in Nebraska, USA.</title>
        <authorList>
            <person name="Schachtman D."/>
        </authorList>
    </citation>
    <scope>NUCLEOTIDE SEQUENCE</scope>
    <source>
        <strain evidence="8">DS2360</strain>
    </source>
</reference>
<keyword evidence="5 6" id="KW-0676">Redox-active center</keyword>
<dbReference type="InterPro" id="IPR036249">
    <property type="entry name" value="Thioredoxin-like_sf"/>
</dbReference>
<gene>
    <name evidence="9" type="ORF">DRF57_18030</name>
    <name evidence="8" type="ORF">J2787_000977</name>
</gene>